<keyword evidence="5" id="KW-1185">Reference proteome</keyword>
<organism evidence="4 5">
    <name type="scientific">Lophium mytilinum</name>
    <dbReference type="NCBI Taxonomy" id="390894"/>
    <lineage>
        <taxon>Eukaryota</taxon>
        <taxon>Fungi</taxon>
        <taxon>Dikarya</taxon>
        <taxon>Ascomycota</taxon>
        <taxon>Pezizomycotina</taxon>
        <taxon>Dothideomycetes</taxon>
        <taxon>Pleosporomycetidae</taxon>
        <taxon>Mytilinidiales</taxon>
        <taxon>Mytilinidiaceae</taxon>
        <taxon>Lophium</taxon>
    </lineage>
</organism>
<feature type="chain" id="PRO_5025379125" evidence="2">
    <location>
        <begin position="19"/>
        <end position="796"/>
    </location>
</feature>
<dbReference type="InterPro" id="IPR050309">
    <property type="entry name" value="Type-B_Carboxylest/Lipase"/>
</dbReference>
<gene>
    <name evidence="4" type="ORF">BU16DRAFT_558007</name>
</gene>
<dbReference type="InterPro" id="IPR029058">
    <property type="entry name" value="AB_hydrolase_fold"/>
</dbReference>
<dbReference type="Pfam" id="PF00135">
    <property type="entry name" value="COesterase"/>
    <property type="match status" value="1"/>
</dbReference>
<dbReference type="OrthoDB" id="408631at2759"/>
<evidence type="ECO:0000256" key="2">
    <source>
        <dbReference type="SAM" id="SignalP"/>
    </source>
</evidence>
<keyword evidence="4" id="KW-0378">Hydrolase</keyword>
<dbReference type="Gene3D" id="3.40.50.1820">
    <property type="entry name" value="alpha/beta hydrolase"/>
    <property type="match status" value="1"/>
</dbReference>
<keyword evidence="2" id="KW-0732">Signal</keyword>
<dbReference type="AlphaFoldDB" id="A0A6A6R5E5"/>
<feature type="compositionally biased region" description="Low complexity" evidence="1">
    <location>
        <begin position="195"/>
        <end position="205"/>
    </location>
</feature>
<evidence type="ECO:0000256" key="1">
    <source>
        <dbReference type="SAM" id="MobiDB-lite"/>
    </source>
</evidence>
<dbReference type="Proteomes" id="UP000799750">
    <property type="component" value="Unassembled WGS sequence"/>
</dbReference>
<reference evidence="4" key="1">
    <citation type="journal article" date="2020" name="Stud. Mycol.">
        <title>101 Dothideomycetes genomes: a test case for predicting lifestyles and emergence of pathogens.</title>
        <authorList>
            <person name="Haridas S."/>
            <person name="Albert R."/>
            <person name="Binder M."/>
            <person name="Bloem J."/>
            <person name="Labutti K."/>
            <person name="Salamov A."/>
            <person name="Andreopoulos B."/>
            <person name="Baker S."/>
            <person name="Barry K."/>
            <person name="Bills G."/>
            <person name="Bluhm B."/>
            <person name="Cannon C."/>
            <person name="Castanera R."/>
            <person name="Culley D."/>
            <person name="Daum C."/>
            <person name="Ezra D."/>
            <person name="Gonzalez J."/>
            <person name="Henrissat B."/>
            <person name="Kuo A."/>
            <person name="Liang C."/>
            <person name="Lipzen A."/>
            <person name="Lutzoni F."/>
            <person name="Magnuson J."/>
            <person name="Mondo S."/>
            <person name="Nolan M."/>
            <person name="Ohm R."/>
            <person name="Pangilinan J."/>
            <person name="Park H.-J."/>
            <person name="Ramirez L."/>
            <person name="Alfaro M."/>
            <person name="Sun H."/>
            <person name="Tritt A."/>
            <person name="Yoshinaga Y."/>
            <person name="Zwiers L.-H."/>
            <person name="Turgeon B."/>
            <person name="Goodwin S."/>
            <person name="Spatafora J."/>
            <person name="Crous P."/>
            <person name="Grigoriev I."/>
        </authorList>
    </citation>
    <scope>NUCLEOTIDE SEQUENCE</scope>
    <source>
        <strain evidence="4">CBS 269.34</strain>
    </source>
</reference>
<feature type="region of interest" description="Disordered" evidence="1">
    <location>
        <begin position="185"/>
        <end position="205"/>
    </location>
</feature>
<protein>
    <submittedName>
        <fullName evidence="4">Alpha/beta-hydrolase</fullName>
    </submittedName>
</protein>
<feature type="compositionally biased region" description="Polar residues" evidence="1">
    <location>
        <begin position="185"/>
        <end position="194"/>
    </location>
</feature>
<evidence type="ECO:0000313" key="4">
    <source>
        <dbReference type="EMBL" id="KAF2499696.1"/>
    </source>
</evidence>
<feature type="region of interest" description="Disordered" evidence="1">
    <location>
        <begin position="148"/>
        <end position="169"/>
    </location>
</feature>
<feature type="domain" description="Carboxylesterase type B" evidence="3">
    <location>
        <begin position="288"/>
        <end position="792"/>
    </location>
</feature>
<proteinExistence type="predicted"/>
<evidence type="ECO:0000313" key="5">
    <source>
        <dbReference type="Proteomes" id="UP000799750"/>
    </source>
</evidence>
<evidence type="ECO:0000259" key="3">
    <source>
        <dbReference type="Pfam" id="PF00135"/>
    </source>
</evidence>
<dbReference type="PANTHER" id="PTHR11559">
    <property type="entry name" value="CARBOXYLESTERASE"/>
    <property type="match status" value="1"/>
</dbReference>
<feature type="signal peptide" evidence="2">
    <location>
        <begin position="1"/>
        <end position="18"/>
    </location>
</feature>
<dbReference type="GO" id="GO:0016787">
    <property type="term" value="F:hydrolase activity"/>
    <property type="evidence" value="ECO:0007669"/>
    <property type="project" value="UniProtKB-KW"/>
</dbReference>
<sequence>MAFGLGLLYFSFLSIVYCHKISYAGTITSVVLQTVYTCSCTTPIFTYSTKAPAYSSISKAAYPPLSSSTPCNETTETPSTIYYAPSSSLTLYNETAEVPSSTYYVSLSSSTPCEESETLRSTYAPASSSVLVSSSSTSGTSSAVVSTSESSIISPSSPPTASTSPSISTAASETLSSTSAEVVLTSSSNSEVIPTTSTASLTTESASSSTVETSVSWTTSNSANSTITAASSTISNSANGTTSYASFTVSTESSTTEFTSSSTVVSSSSAASSSTTTSFDSCATATGSPIVDLEYALHSGQIYDSPAGNTYFNFSNIRYAAPPVDSLRFEAPENPINNRSAGIQDGSYGKICPQAYTPWQNSKLVTAPPGEAESEDCLFLDVVVSKTTWDNRCAGKKVPVMVWIHGGGYQIGAKWGTPMTNPIGLLDRSFEDAEGALWIGLNYRLGAFGFLQGDKFKTSGGRTNAGFFDQRKAFDWVQKYIELFGGDPDRVTAIGESAGGGSILHHITAYGGAKDPIPIQKAIIQSPAFVQRPYKSQGDGSFNILLDAAGVSSLAELKELSTYDLQVANKLSQNADIYGNFQFGPGPDGDYVPDLPGTLVAQGRFNKNIPILTAHNTYEANRYTDPAATNDTAFFTYMKLYFPEIKQVQLLELAALYPAIYTGSMPYTTPFERLRLALSEFTFTCNAQFTATALGPALLRKSYSYLFSAGTGFHTVDVPYTYYTSDTSAVASTSLAEMLQGYLTSFAQDGDPNKPGLPSFPVYGLTSTQRNLNITDTGNIRDPSATLRCAFWQTFK</sequence>
<accession>A0A6A6R5E5</accession>
<name>A0A6A6R5E5_9PEZI</name>
<dbReference type="InterPro" id="IPR002018">
    <property type="entry name" value="CarbesteraseB"/>
</dbReference>
<dbReference type="EMBL" id="MU004184">
    <property type="protein sequence ID" value="KAF2499696.1"/>
    <property type="molecule type" value="Genomic_DNA"/>
</dbReference>
<dbReference type="SUPFAM" id="SSF53474">
    <property type="entry name" value="alpha/beta-Hydrolases"/>
    <property type="match status" value="1"/>
</dbReference>